<keyword evidence="2" id="KW-0227">DNA damage</keyword>
<protein>
    <recommendedName>
        <fullName evidence="2">Crossover junction endonuclease MUS81</fullName>
        <ecNumber evidence="2">3.1.22.-</ecNumber>
    </recommendedName>
</protein>
<dbReference type="Gene3D" id="1.10.150.110">
    <property type="entry name" value="DNA polymerase beta, N-terminal domain-like"/>
    <property type="match status" value="1"/>
</dbReference>
<keyword evidence="2" id="KW-0540">Nuclease</keyword>
<comment type="cofactor">
    <cofactor evidence="2">
        <name>Mg(2+)</name>
        <dbReference type="ChEBI" id="CHEBI:18420"/>
    </cofactor>
</comment>
<dbReference type="PANTHER" id="PTHR13451">
    <property type="entry name" value="CLASS II CROSSOVER JUNCTION ENDONUCLEASE MUS81"/>
    <property type="match status" value="1"/>
</dbReference>
<dbReference type="AlphaFoldDB" id="A0A8R1DVW8"/>
<dbReference type="PANTHER" id="PTHR13451:SF0">
    <property type="entry name" value="CROSSOVER JUNCTION ENDONUCLEASE MUS81"/>
    <property type="match status" value="1"/>
</dbReference>
<proteinExistence type="inferred from homology"/>
<dbReference type="InterPro" id="IPR033309">
    <property type="entry name" value="Mus81"/>
</dbReference>
<dbReference type="GO" id="GO:0008821">
    <property type="term" value="F:crossover junction DNA endonuclease activity"/>
    <property type="evidence" value="ECO:0007669"/>
    <property type="project" value="UniProtKB-UniRule"/>
</dbReference>
<keyword evidence="2" id="KW-0234">DNA repair</keyword>
<sequence>MTRRITVRIEYAKNMFFEKLLKTQHGDLEDRKQKYVVHKAHENLKKFPFEIKTIADLKNIQGIGETIALKLEETWNAACRENAGKDLLLREVRQLEKEDFRRFQNSRKSTTEKLKDAKKAEKQQKLAASKPPGADDEFLSSGEEENVMTSSLVKTKSFQTTKSAPPDCEPTLIRSKSNGDIGGKTTTTTDEPLDFGILTCRPIEQPTVYLIADNREHRDNPRYKSVIEHLVKKDEIRVDIRSLSVGDYIWICRTVDGTEIVMDWVVERKTWDDLQSSIRGGRYDEQKVRLEMAPMRNRVYLIEAGGKGDAACEQVGDFAVTSIAPLTAPQPSKIFSGWHISRALARHGRTAVYSTWTM</sequence>
<feature type="region of interest" description="Disordered" evidence="3">
    <location>
        <begin position="158"/>
        <end position="188"/>
    </location>
</feature>
<dbReference type="GO" id="GO:0046872">
    <property type="term" value="F:metal ion binding"/>
    <property type="evidence" value="ECO:0007669"/>
    <property type="project" value="UniProtKB-UniRule"/>
</dbReference>
<dbReference type="EnsemblMetazoa" id="CJA13537.1">
    <property type="protein sequence ID" value="CJA13537.1"/>
    <property type="gene ID" value="WBGene00132741"/>
</dbReference>
<dbReference type="GO" id="GO:0040019">
    <property type="term" value="P:positive regulation of embryonic development"/>
    <property type="evidence" value="ECO:0007669"/>
    <property type="project" value="EnsemblMetazoa"/>
</dbReference>
<evidence type="ECO:0000256" key="1">
    <source>
        <dbReference type="ARBA" id="ARBA00022801"/>
    </source>
</evidence>
<dbReference type="GO" id="GO:0003677">
    <property type="term" value="F:DNA binding"/>
    <property type="evidence" value="ECO:0007669"/>
    <property type="project" value="UniProtKB-UniRule"/>
</dbReference>
<dbReference type="GO" id="GO:0048257">
    <property type="term" value="F:3'-flap endonuclease activity"/>
    <property type="evidence" value="ECO:0007669"/>
    <property type="project" value="TreeGrafter"/>
</dbReference>
<dbReference type="SUPFAM" id="SSF52980">
    <property type="entry name" value="Restriction endonuclease-like"/>
    <property type="match status" value="1"/>
</dbReference>
<dbReference type="GO" id="GO:0048476">
    <property type="term" value="C:Holliday junction resolvase complex"/>
    <property type="evidence" value="ECO:0007669"/>
    <property type="project" value="UniProtKB-UniRule"/>
</dbReference>
<dbReference type="EC" id="3.1.22.-" evidence="2"/>
<comment type="function">
    <text evidence="2">Interacts with EME1 to form a DNA structure-specific endonuclease with substrate preference for branched DNA structures with a 5'-end at the branch nick. Typical substrates include 3'-flap structures, D-loops, replication forks and nicked Holliday junctions. May be required in mitosis for the processing of stalled or collapsed replication fork intermediates. May be required in meiosis for the repair of meiosis-specific double strand breaks subsequent to single-end invasion (SEI).</text>
</comment>
<dbReference type="GO" id="GO:0006308">
    <property type="term" value="P:DNA catabolic process"/>
    <property type="evidence" value="ECO:0007669"/>
    <property type="project" value="UniProtKB-UniRule"/>
</dbReference>
<dbReference type="Gene3D" id="3.40.50.10130">
    <property type="match status" value="1"/>
</dbReference>
<organism evidence="5 6">
    <name type="scientific">Caenorhabditis japonica</name>
    <dbReference type="NCBI Taxonomy" id="281687"/>
    <lineage>
        <taxon>Eukaryota</taxon>
        <taxon>Metazoa</taxon>
        <taxon>Ecdysozoa</taxon>
        <taxon>Nematoda</taxon>
        <taxon>Chromadorea</taxon>
        <taxon>Rhabditida</taxon>
        <taxon>Rhabditina</taxon>
        <taxon>Rhabditomorpha</taxon>
        <taxon>Rhabditoidea</taxon>
        <taxon>Rhabditidae</taxon>
        <taxon>Peloderinae</taxon>
        <taxon>Caenorhabditis</taxon>
    </lineage>
</organism>
<dbReference type="Proteomes" id="UP000005237">
    <property type="component" value="Unassembled WGS sequence"/>
</dbReference>
<dbReference type="GO" id="GO:0031573">
    <property type="term" value="P:mitotic intra-S DNA damage checkpoint signaling"/>
    <property type="evidence" value="ECO:0007669"/>
    <property type="project" value="TreeGrafter"/>
</dbReference>
<dbReference type="InterPro" id="IPR047416">
    <property type="entry name" value="XPF_nuclease_Mus81"/>
</dbReference>
<evidence type="ECO:0000256" key="2">
    <source>
        <dbReference type="RuleBase" id="RU369042"/>
    </source>
</evidence>
<evidence type="ECO:0000313" key="6">
    <source>
        <dbReference type="Proteomes" id="UP000005237"/>
    </source>
</evidence>
<accession>A0A8R1DVW8</accession>
<evidence type="ECO:0000256" key="3">
    <source>
        <dbReference type="SAM" id="MobiDB-lite"/>
    </source>
</evidence>
<dbReference type="InterPro" id="IPR006166">
    <property type="entry name" value="ERCC4_domain"/>
</dbReference>
<dbReference type="InterPro" id="IPR010996">
    <property type="entry name" value="HHH_MUS81"/>
</dbReference>
<evidence type="ECO:0000259" key="4">
    <source>
        <dbReference type="SMART" id="SM00891"/>
    </source>
</evidence>
<dbReference type="CDD" id="cd20074">
    <property type="entry name" value="XPF_nuclease_Mus81"/>
    <property type="match status" value="1"/>
</dbReference>
<dbReference type="Pfam" id="PF14716">
    <property type="entry name" value="HHH_8"/>
    <property type="match status" value="1"/>
</dbReference>
<feature type="compositionally biased region" description="Basic and acidic residues" evidence="3">
    <location>
        <begin position="109"/>
        <end position="124"/>
    </location>
</feature>
<keyword evidence="1 2" id="KW-0378">Hydrolase</keyword>
<dbReference type="GO" id="GO:0019899">
    <property type="term" value="F:enzyme binding"/>
    <property type="evidence" value="ECO:0007669"/>
    <property type="project" value="EnsemblMetazoa"/>
</dbReference>
<dbReference type="GO" id="GO:0005634">
    <property type="term" value="C:nucleus"/>
    <property type="evidence" value="ECO:0007669"/>
    <property type="project" value="UniProtKB-SubCell"/>
</dbReference>
<dbReference type="GO" id="GO:0000727">
    <property type="term" value="P:double-strand break repair via break-induced replication"/>
    <property type="evidence" value="ECO:0007669"/>
    <property type="project" value="UniProtKB-UniRule"/>
</dbReference>
<comment type="subunit">
    <text evidence="2">Interacts with EME1.</text>
</comment>
<keyword evidence="2" id="KW-0460">Magnesium</keyword>
<feature type="compositionally biased region" description="Acidic residues" evidence="3">
    <location>
        <begin position="134"/>
        <end position="144"/>
    </location>
</feature>
<evidence type="ECO:0000313" key="5">
    <source>
        <dbReference type="EnsemblMetazoa" id="CJA13537.1"/>
    </source>
</evidence>
<feature type="region of interest" description="Disordered" evidence="3">
    <location>
        <begin position="103"/>
        <end position="144"/>
    </location>
</feature>
<keyword evidence="2" id="KW-0539">Nucleus</keyword>
<keyword evidence="2" id="KW-0479">Metal-binding</keyword>
<dbReference type="InterPro" id="IPR011335">
    <property type="entry name" value="Restrct_endonuc-II-like"/>
</dbReference>
<dbReference type="SMART" id="SM00891">
    <property type="entry name" value="ERCC4"/>
    <property type="match status" value="1"/>
</dbReference>
<dbReference type="Pfam" id="PF02732">
    <property type="entry name" value="ERCC4"/>
    <property type="match status" value="1"/>
</dbReference>
<comment type="subcellular location">
    <subcellularLocation>
        <location evidence="2">Nucleus</location>
    </subcellularLocation>
</comment>
<reference evidence="5" key="2">
    <citation type="submission" date="2022-06" db="UniProtKB">
        <authorList>
            <consortium name="EnsemblMetazoa"/>
        </authorList>
    </citation>
    <scope>IDENTIFICATION</scope>
    <source>
        <strain evidence="5">DF5081</strain>
    </source>
</reference>
<dbReference type="InterPro" id="IPR027421">
    <property type="entry name" value="DNA_pol_lamdba_lyase_dom_sf"/>
</dbReference>
<dbReference type="GO" id="GO:0000712">
    <property type="term" value="P:resolution of meiotic recombination intermediates"/>
    <property type="evidence" value="ECO:0007669"/>
    <property type="project" value="EnsemblMetazoa"/>
</dbReference>
<dbReference type="GO" id="GO:0009792">
    <property type="term" value="P:embryo development ending in birth or egg hatching"/>
    <property type="evidence" value="ECO:0007669"/>
    <property type="project" value="EnsemblMetazoa"/>
</dbReference>
<keyword evidence="2" id="KW-0233">DNA recombination</keyword>
<feature type="domain" description="ERCC4" evidence="4">
    <location>
        <begin position="209"/>
        <end position="306"/>
    </location>
</feature>
<reference evidence="6" key="1">
    <citation type="submission" date="2010-08" db="EMBL/GenBank/DDBJ databases">
        <authorList>
            <consortium name="Caenorhabditis japonica Sequencing Consortium"/>
            <person name="Wilson R.K."/>
        </authorList>
    </citation>
    <scope>NUCLEOTIDE SEQUENCE [LARGE SCALE GENOMIC DNA]</scope>
    <source>
        <strain evidence="6">DF5081</strain>
    </source>
</reference>
<keyword evidence="6" id="KW-1185">Reference proteome</keyword>
<name>A0A8R1DVW8_CAEJA</name>
<keyword evidence="2" id="KW-0255">Endonuclease</keyword>
<comment type="similarity">
    <text evidence="2">Belongs to the XPF family.</text>
</comment>
<dbReference type="SUPFAM" id="SSF47802">
    <property type="entry name" value="DNA polymerase beta, N-terminal domain-like"/>
    <property type="match status" value="1"/>
</dbReference>
<dbReference type="GO" id="GO:0002164">
    <property type="term" value="P:larval development"/>
    <property type="evidence" value="ECO:0007669"/>
    <property type="project" value="EnsemblMetazoa"/>
</dbReference>